<name>A0AAV5R1G3_PICKL</name>
<evidence type="ECO:0000256" key="3">
    <source>
        <dbReference type="SAM" id="MobiDB-lite"/>
    </source>
</evidence>
<dbReference type="GO" id="GO:0005524">
    <property type="term" value="F:ATP binding"/>
    <property type="evidence" value="ECO:0007669"/>
    <property type="project" value="UniProtKB-KW"/>
</dbReference>
<sequence length="640" mass="73640">MPIHKIHLPHSPILNDNNVNNNSPTSPTTNTSISTNNSFHNIFSLNMKNSNTNSNSNSNSFNDSFNSLNSTLNTSIHNKIDNINNNYNNYYNNNKSPKTYTRSISNTSLSHSPILLSHNSSSSIINNNYNNNNNNNLLKKSYSNLNNLNSNTFSSTSLHSMLSNQSATTEYSPNLIENECGDLLKIVELDLSNENENNDDNDTNDNNTTQSNIDENISNKSKFNTVDSFLTKHHHNNKNKPKFNINNDLSTDSEDSETDIDYDDLEIYEDLSDKNHNNIANHTPLRKVITSNEICDSCNNAKIETFYQNNNILFDYNDSTWDKNEKWAFIVIGLPACGKSTIINDFQDYIKNHTNSNINVNSYNAGDIRRIYENENHNKFNFNDLKSSQKLRDFYAFEALKNLTNDLINNKINIGILDATNTTKKRRKSVLDHLKKISDQNNINIKPLFFEIKTSNKALRRYNIEQKSKNKDYIHMNREIAINDFLERIHKYELSYDKVTLDEINSLNVKYFGIDNVGDTIYYDCGLDHHKNTNHENLTFKSISLNLLYQFLINYRTLYAGEYLTNVNKFYTEGHYIPIQTIFSRPVTPDDLSKMRLNHSNQIISQTNNTNKTTKTTENPIKNNEIPNDNTPNFQGIIST</sequence>
<evidence type="ECO:0000313" key="6">
    <source>
        <dbReference type="Proteomes" id="UP001378960"/>
    </source>
</evidence>
<dbReference type="InterPro" id="IPR003094">
    <property type="entry name" value="6Pfruct_kin"/>
</dbReference>
<protein>
    <submittedName>
        <fullName evidence="5">6-phosphofructo-2-kinase</fullName>
    </submittedName>
</protein>
<keyword evidence="6" id="KW-1185">Reference proteome</keyword>
<feature type="compositionally biased region" description="Low complexity" evidence="3">
    <location>
        <begin position="15"/>
        <end position="35"/>
    </location>
</feature>
<organism evidence="5 6">
    <name type="scientific">Pichia kluyveri</name>
    <name type="common">Yeast</name>
    <dbReference type="NCBI Taxonomy" id="36015"/>
    <lineage>
        <taxon>Eukaryota</taxon>
        <taxon>Fungi</taxon>
        <taxon>Dikarya</taxon>
        <taxon>Ascomycota</taxon>
        <taxon>Saccharomycotina</taxon>
        <taxon>Pichiomycetes</taxon>
        <taxon>Pichiales</taxon>
        <taxon>Pichiaceae</taxon>
        <taxon>Pichia</taxon>
    </lineage>
</organism>
<dbReference type="GO" id="GO:0006003">
    <property type="term" value="P:fructose 2,6-bisphosphate metabolic process"/>
    <property type="evidence" value="ECO:0007669"/>
    <property type="project" value="InterPro"/>
</dbReference>
<keyword evidence="2" id="KW-0067">ATP-binding</keyword>
<evidence type="ECO:0000256" key="2">
    <source>
        <dbReference type="ARBA" id="ARBA00022840"/>
    </source>
</evidence>
<comment type="caution">
    <text evidence="5">The sequence shown here is derived from an EMBL/GenBank/DDBJ whole genome shotgun (WGS) entry which is preliminary data.</text>
</comment>
<evidence type="ECO:0000256" key="1">
    <source>
        <dbReference type="ARBA" id="ARBA00022741"/>
    </source>
</evidence>
<dbReference type="Gene3D" id="3.40.50.300">
    <property type="entry name" value="P-loop containing nucleotide triphosphate hydrolases"/>
    <property type="match status" value="1"/>
</dbReference>
<dbReference type="GO" id="GO:0003873">
    <property type="term" value="F:6-phosphofructo-2-kinase activity"/>
    <property type="evidence" value="ECO:0007669"/>
    <property type="project" value="InterPro"/>
</dbReference>
<accession>A0AAV5R1G3</accession>
<gene>
    <name evidence="5" type="ORF">DAPK24_016280</name>
</gene>
<dbReference type="GO" id="GO:0006000">
    <property type="term" value="P:fructose metabolic process"/>
    <property type="evidence" value="ECO:0007669"/>
    <property type="project" value="InterPro"/>
</dbReference>
<dbReference type="PANTHER" id="PTHR10606">
    <property type="entry name" value="6-PHOSPHOFRUCTO-2-KINASE/FRUCTOSE-2,6-BISPHOSPHATASE"/>
    <property type="match status" value="1"/>
</dbReference>
<evidence type="ECO:0000313" key="5">
    <source>
        <dbReference type="EMBL" id="GMM45053.1"/>
    </source>
</evidence>
<dbReference type="GO" id="GO:0005829">
    <property type="term" value="C:cytosol"/>
    <property type="evidence" value="ECO:0007669"/>
    <property type="project" value="TreeGrafter"/>
</dbReference>
<reference evidence="5 6" key="1">
    <citation type="journal article" date="2023" name="Elife">
        <title>Identification of key yeast species and microbe-microbe interactions impacting larval growth of Drosophila in the wild.</title>
        <authorList>
            <person name="Mure A."/>
            <person name="Sugiura Y."/>
            <person name="Maeda R."/>
            <person name="Honda K."/>
            <person name="Sakurai N."/>
            <person name="Takahashi Y."/>
            <person name="Watada M."/>
            <person name="Katoh T."/>
            <person name="Gotoh A."/>
            <person name="Gotoh Y."/>
            <person name="Taniguchi I."/>
            <person name="Nakamura K."/>
            <person name="Hayashi T."/>
            <person name="Katayama T."/>
            <person name="Uemura T."/>
            <person name="Hattori Y."/>
        </authorList>
    </citation>
    <scope>NUCLEOTIDE SEQUENCE [LARGE SCALE GENOMIC DNA]</scope>
    <source>
        <strain evidence="5 6">PK-24</strain>
    </source>
</reference>
<feature type="region of interest" description="Disordered" evidence="3">
    <location>
        <begin position="234"/>
        <end position="257"/>
    </location>
</feature>
<keyword evidence="1" id="KW-0547">Nucleotide-binding</keyword>
<feature type="region of interest" description="Disordered" evidence="3">
    <location>
        <begin position="193"/>
        <end position="218"/>
    </location>
</feature>
<feature type="compositionally biased region" description="Acidic residues" evidence="3">
    <location>
        <begin position="193"/>
        <end position="203"/>
    </location>
</feature>
<dbReference type="Pfam" id="PF01591">
    <property type="entry name" value="6PF2K"/>
    <property type="match status" value="1"/>
</dbReference>
<dbReference type="AlphaFoldDB" id="A0AAV5R1G3"/>
<feature type="domain" description="6-phosphofructo-2-kinase" evidence="4">
    <location>
        <begin position="322"/>
        <end position="521"/>
    </location>
</feature>
<dbReference type="Proteomes" id="UP001378960">
    <property type="component" value="Unassembled WGS sequence"/>
</dbReference>
<dbReference type="InterPro" id="IPR013079">
    <property type="entry name" value="6Phosfructo_kin"/>
</dbReference>
<proteinExistence type="predicted"/>
<evidence type="ECO:0000259" key="4">
    <source>
        <dbReference type="Pfam" id="PF01591"/>
    </source>
</evidence>
<dbReference type="EMBL" id="BTGB01000001">
    <property type="protein sequence ID" value="GMM45053.1"/>
    <property type="molecule type" value="Genomic_DNA"/>
</dbReference>
<feature type="region of interest" description="Disordered" evidence="3">
    <location>
        <begin position="1"/>
        <end position="35"/>
    </location>
</feature>
<dbReference type="InterPro" id="IPR027417">
    <property type="entry name" value="P-loop_NTPase"/>
</dbReference>
<dbReference type="SUPFAM" id="SSF52540">
    <property type="entry name" value="P-loop containing nucleoside triphosphate hydrolases"/>
    <property type="match status" value="1"/>
</dbReference>
<dbReference type="PANTHER" id="PTHR10606:SF32">
    <property type="entry name" value="6-PHOSPHOFRUCTO-2-KINASE 1"/>
    <property type="match status" value="1"/>
</dbReference>